<name>A0A7I7T148_9MYCO</name>
<dbReference type="PANTHER" id="PTHR47019">
    <property type="entry name" value="LIPID II FLIPPASE MURJ"/>
    <property type="match status" value="1"/>
</dbReference>
<dbReference type="KEGG" id="mhev:MHEL_12550"/>
<gene>
    <name evidence="9" type="ORF">MHEL_12550</name>
</gene>
<dbReference type="InterPro" id="IPR004268">
    <property type="entry name" value="MurJ"/>
</dbReference>
<evidence type="ECO:0000256" key="7">
    <source>
        <dbReference type="ARBA" id="ARBA00023136"/>
    </source>
</evidence>
<protein>
    <recommendedName>
        <fullName evidence="11">Lipid II flippase MurJ</fullName>
    </recommendedName>
</protein>
<feature type="transmembrane region" description="Helical" evidence="8">
    <location>
        <begin position="55"/>
        <end position="73"/>
    </location>
</feature>
<evidence type="ECO:0000256" key="5">
    <source>
        <dbReference type="ARBA" id="ARBA00022984"/>
    </source>
</evidence>
<feature type="transmembrane region" description="Helical" evidence="8">
    <location>
        <begin position="200"/>
        <end position="225"/>
    </location>
</feature>
<keyword evidence="10" id="KW-1185">Reference proteome</keyword>
<dbReference type="Proteomes" id="UP000467148">
    <property type="component" value="Chromosome"/>
</dbReference>
<feature type="transmembrane region" description="Helical" evidence="8">
    <location>
        <begin position="475"/>
        <end position="492"/>
    </location>
</feature>
<feature type="transmembrane region" description="Helical" evidence="8">
    <location>
        <begin position="504"/>
        <end position="525"/>
    </location>
</feature>
<dbReference type="GO" id="GO:0005886">
    <property type="term" value="C:plasma membrane"/>
    <property type="evidence" value="ECO:0007669"/>
    <property type="project" value="UniProtKB-SubCell"/>
</dbReference>
<evidence type="ECO:0008006" key="11">
    <source>
        <dbReference type="Google" id="ProtNLM"/>
    </source>
</evidence>
<evidence type="ECO:0000313" key="9">
    <source>
        <dbReference type="EMBL" id="BBY63012.1"/>
    </source>
</evidence>
<proteinExistence type="predicted"/>
<feature type="transmembrane region" description="Helical" evidence="8">
    <location>
        <begin position="132"/>
        <end position="153"/>
    </location>
</feature>
<feature type="transmembrane region" description="Helical" evidence="8">
    <location>
        <begin position="93"/>
        <end position="112"/>
    </location>
</feature>
<dbReference type="GO" id="GO:0008360">
    <property type="term" value="P:regulation of cell shape"/>
    <property type="evidence" value="ECO:0007669"/>
    <property type="project" value="UniProtKB-KW"/>
</dbReference>
<evidence type="ECO:0000256" key="2">
    <source>
        <dbReference type="ARBA" id="ARBA00022475"/>
    </source>
</evidence>
<dbReference type="GO" id="GO:0015648">
    <property type="term" value="F:lipid-linked peptidoglycan transporter activity"/>
    <property type="evidence" value="ECO:0007669"/>
    <property type="project" value="TreeGrafter"/>
</dbReference>
<keyword evidence="5" id="KW-0573">Peptidoglycan synthesis</keyword>
<keyword evidence="2" id="KW-1003">Cell membrane</keyword>
<evidence type="ECO:0000256" key="3">
    <source>
        <dbReference type="ARBA" id="ARBA00022692"/>
    </source>
</evidence>
<evidence type="ECO:0000256" key="6">
    <source>
        <dbReference type="ARBA" id="ARBA00022989"/>
    </source>
</evidence>
<dbReference type="PRINTS" id="PR01806">
    <property type="entry name" value="VIRFACTRMVIN"/>
</dbReference>
<dbReference type="InterPro" id="IPR051050">
    <property type="entry name" value="Lipid_II_flippase_MurJ/MviN"/>
</dbReference>
<evidence type="ECO:0000256" key="1">
    <source>
        <dbReference type="ARBA" id="ARBA00004651"/>
    </source>
</evidence>
<dbReference type="PANTHER" id="PTHR47019:SF1">
    <property type="entry name" value="LIPID II FLIPPASE MURJ"/>
    <property type="match status" value="1"/>
</dbReference>
<feature type="transmembrane region" description="Helical" evidence="8">
    <location>
        <begin position="165"/>
        <end position="188"/>
    </location>
</feature>
<keyword evidence="4" id="KW-0133">Cell shape</keyword>
<keyword evidence="3 8" id="KW-0812">Transmembrane</keyword>
<evidence type="ECO:0000256" key="4">
    <source>
        <dbReference type="ARBA" id="ARBA00022960"/>
    </source>
</evidence>
<dbReference type="Pfam" id="PF03023">
    <property type="entry name" value="MurJ"/>
    <property type="match status" value="1"/>
</dbReference>
<dbReference type="GO" id="GO:0034204">
    <property type="term" value="P:lipid translocation"/>
    <property type="evidence" value="ECO:0007669"/>
    <property type="project" value="TreeGrafter"/>
</dbReference>
<reference evidence="9 10" key="1">
    <citation type="journal article" date="2019" name="Emerg. Microbes Infect.">
        <title>Comprehensive subspecies identification of 175 nontuberculous mycobacteria species based on 7547 genomic profiles.</title>
        <authorList>
            <person name="Matsumoto Y."/>
            <person name="Kinjo T."/>
            <person name="Motooka D."/>
            <person name="Nabeya D."/>
            <person name="Jung N."/>
            <person name="Uechi K."/>
            <person name="Horii T."/>
            <person name="Iida T."/>
            <person name="Fujita J."/>
            <person name="Nakamura S."/>
        </authorList>
    </citation>
    <scope>NUCLEOTIDE SEQUENCE [LARGE SCALE GENOMIC DNA]</scope>
    <source>
        <strain evidence="9 10">JCM 30396</strain>
    </source>
</reference>
<accession>A0A7I7T148</accession>
<feature type="transmembrane region" description="Helical" evidence="8">
    <location>
        <begin position="435"/>
        <end position="454"/>
    </location>
</feature>
<comment type="subcellular location">
    <subcellularLocation>
        <location evidence="1">Cell membrane</location>
        <topology evidence="1">Multi-pass membrane protein</topology>
    </subcellularLocation>
</comment>
<keyword evidence="7 8" id="KW-0472">Membrane</keyword>
<feature type="transmembrane region" description="Helical" evidence="8">
    <location>
        <begin position="410"/>
        <end position="429"/>
    </location>
</feature>
<dbReference type="RefSeq" id="WP_163746734.1">
    <property type="nucleotide sequence ID" value="NZ_AP022596.1"/>
</dbReference>
<evidence type="ECO:0000256" key="8">
    <source>
        <dbReference type="SAM" id="Phobius"/>
    </source>
</evidence>
<dbReference type="AlphaFoldDB" id="A0A7I7T148"/>
<dbReference type="EMBL" id="AP022596">
    <property type="protein sequence ID" value="BBY63012.1"/>
    <property type="molecule type" value="Genomic_DNA"/>
</dbReference>
<sequence>MTAGDPDSSGVGKTSFAASAATLCSTGIGFARNLALASAIGTGLVADSYNIANQVPSQIFTLLGGGTIAFVFVPQLMRQARISGARGEEYGSFLIFAGAVFGVIVTALLLLLSPSLIQLMGGSSWGEAQSSLGLQLTLWCVPQVFFYALFSVGSQLMYARGRFTAVAWMPTVNSAVIIFACIPIVVVGTVEANSPGSMNAWEIALLGGSTLLGSALQSVLLLLFLRRAGFRLRSRFQLRGLGLRATAITGLLTVAAIACYQGANLVTAALSTQAGSAAKTVGYEGRGYTAFFYAQTLSIVASAIAAVSLANVLLQRLSKHYSDGDHESASKELNEGILATGALLVPVAAIFICLGPLGTELLFTRGETSRSAAHFIGLILTVLAVGLVPHALHELLIRPFYAAHDAKTPLLSAAIIGIVWIAGASVASVVLPPQYALFGIAGAVSLAYGVDLPLRLRSLHRKLEFKLSNRVIRGYGIALGAGVFAGTVIGFGTNYLEHHIAQHWFPRTVLFLGGVAGFMAIYYPLTARSSASLRRLFRWLRT</sequence>
<feature type="transmembrane region" description="Helical" evidence="8">
    <location>
        <begin position="335"/>
        <end position="359"/>
    </location>
</feature>
<keyword evidence="6 8" id="KW-1133">Transmembrane helix</keyword>
<dbReference type="GO" id="GO:0009252">
    <property type="term" value="P:peptidoglycan biosynthetic process"/>
    <property type="evidence" value="ECO:0007669"/>
    <property type="project" value="UniProtKB-KW"/>
</dbReference>
<organism evidence="9 10">
    <name type="scientific">Mycolicibacterium helvum</name>
    <dbReference type="NCBI Taxonomy" id="1534349"/>
    <lineage>
        <taxon>Bacteria</taxon>
        <taxon>Bacillati</taxon>
        <taxon>Actinomycetota</taxon>
        <taxon>Actinomycetes</taxon>
        <taxon>Mycobacteriales</taxon>
        <taxon>Mycobacteriaceae</taxon>
        <taxon>Mycolicibacterium</taxon>
    </lineage>
</organism>
<evidence type="ECO:0000313" key="10">
    <source>
        <dbReference type="Proteomes" id="UP000467148"/>
    </source>
</evidence>
<feature type="transmembrane region" description="Helical" evidence="8">
    <location>
        <begin position="290"/>
        <end position="314"/>
    </location>
</feature>
<feature type="transmembrane region" description="Helical" evidence="8">
    <location>
        <begin position="246"/>
        <end position="270"/>
    </location>
</feature>
<feature type="transmembrane region" description="Helical" evidence="8">
    <location>
        <begin position="371"/>
        <end position="389"/>
    </location>
</feature>